<sequence length="242" mass="28363">MFHGMKVVVSGDCYETEGNAMILMNHRTRLDWIYLFGYLFRGKILHKQKIVLKSQIKWIPGVGWSMQAGGGIFLDRSWDSDQTNIVKMLDHFNMLESNYNILFFPEGTDFSEQNKIKSDKFATKAGLPRYEHVLHPRVVGLNCIVDHMRKSNSIDAIYDITVAYSHDIPQSESDIIMRGPPKVVHYHIRRYPISELPVGDVSSWCRNVWQHKENLLHEFYNELNLSCRQFETNMKKNQMFLF</sequence>
<reference evidence="6" key="3">
    <citation type="submission" date="2025-09" db="UniProtKB">
        <authorList>
            <consortium name="Ensembl"/>
        </authorList>
    </citation>
    <scope>IDENTIFICATION</scope>
</reference>
<evidence type="ECO:0000256" key="4">
    <source>
        <dbReference type="ARBA" id="ARBA00023315"/>
    </source>
</evidence>
<proteinExistence type="inferred from homology"/>
<evidence type="ECO:0000313" key="6">
    <source>
        <dbReference type="Ensembl" id="ENSCINP00000020793.3"/>
    </source>
</evidence>
<gene>
    <name evidence="6" type="primary">LOC100176558</name>
</gene>
<dbReference type="InterPro" id="IPR032098">
    <property type="entry name" value="Acyltransf_C"/>
</dbReference>
<keyword evidence="7" id="KW-1185">Reference proteome</keyword>
<dbReference type="Pfam" id="PF16076">
    <property type="entry name" value="Acyltransf_C"/>
    <property type="match status" value="1"/>
</dbReference>
<dbReference type="Ensembl" id="ENSCINT00000020793.3">
    <property type="protein sequence ID" value="ENSCINP00000020793.3"/>
    <property type="gene ID" value="ENSCING00000010478.3"/>
</dbReference>
<evidence type="ECO:0000259" key="5">
    <source>
        <dbReference type="SMART" id="SM00563"/>
    </source>
</evidence>
<dbReference type="FunCoup" id="F6Q9F4">
    <property type="interactions" value="20"/>
</dbReference>
<dbReference type="GO" id="GO:0036149">
    <property type="term" value="P:phosphatidylinositol acyl-chain remodeling"/>
    <property type="evidence" value="ECO:0000318"/>
    <property type="project" value="GO_Central"/>
</dbReference>
<evidence type="ECO:0000256" key="2">
    <source>
        <dbReference type="ARBA" id="ARBA00022679"/>
    </source>
</evidence>
<evidence type="ECO:0000313" key="7">
    <source>
        <dbReference type="Proteomes" id="UP000008144"/>
    </source>
</evidence>
<evidence type="ECO:0000256" key="3">
    <source>
        <dbReference type="ARBA" id="ARBA00023264"/>
    </source>
</evidence>
<comment type="similarity">
    <text evidence="1">Belongs to the 1-acyl-sn-glycerol-3-phosphate acyltransferase family.</text>
</comment>
<keyword evidence="2" id="KW-0808">Transferase</keyword>
<dbReference type="InParanoid" id="F6Q9F4"/>
<dbReference type="AlphaFoldDB" id="F6Q9F4"/>
<organism evidence="6 7">
    <name type="scientific">Ciona intestinalis</name>
    <name type="common">Transparent sea squirt</name>
    <name type="synonym">Ascidia intestinalis</name>
    <dbReference type="NCBI Taxonomy" id="7719"/>
    <lineage>
        <taxon>Eukaryota</taxon>
        <taxon>Metazoa</taxon>
        <taxon>Chordata</taxon>
        <taxon>Tunicata</taxon>
        <taxon>Ascidiacea</taxon>
        <taxon>Phlebobranchia</taxon>
        <taxon>Cionidae</taxon>
        <taxon>Ciona</taxon>
    </lineage>
</organism>
<keyword evidence="3" id="KW-0443">Lipid metabolism</keyword>
<dbReference type="OMA" id="TSIRHET"/>
<dbReference type="SMART" id="SM00563">
    <property type="entry name" value="PlsC"/>
    <property type="match status" value="1"/>
</dbReference>
<protein>
    <submittedName>
        <fullName evidence="6">Lysocardiolipin acyltransferase 1</fullName>
    </submittedName>
</protein>
<dbReference type="PANTHER" id="PTHR10983">
    <property type="entry name" value="1-ACYLGLYCEROL-3-PHOSPHATE ACYLTRANSFERASE-RELATED"/>
    <property type="match status" value="1"/>
</dbReference>
<dbReference type="GeneTree" id="ENSGT00950000182836"/>
<dbReference type="GO" id="GO:0016746">
    <property type="term" value="F:acyltransferase activity"/>
    <property type="evidence" value="ECO:0000318"/>
    <property type="project" value="GO_Central"/>
</dbReference>
<dbReference type="RefSeq" id="XP_026696173.1">
    <property type="nucleotide sequence ID" value="XM_026840372.1"/>
</dbReference>
<dbReference type="InterPro" id="IPR002123">
    <property type="entry name" value="Plipid/glycerol_acylTrfase"/>
</dbReference>
<dbReference type="Pfam" id="PF01553">
    <property type="entry name" value="Acyltransferase"/>
    <property type="match status" value="1"/>
</dbReference>
<accession>F6Q9F4</accession>
<dbReference type="PANTHER" id="PTHR10983:SF16">
    <property type="entry name" value="LYSOCARDIOLIPIN ACYLTRANSFERASE 1"/>
    <property type="match status" value="1"/>
</dbReference>
<evidence type="ECO:0000256" key="1">
    <source>
        <dbReference type="ARBA" id="ARBA00008655"/>
    </source>
</evidence>
<dbReference type="SUPFAM" id="SSF69593">
    <property type="entry name" value="Glycerol-3-phosphate (1)-acyltransferase"/>
    <property type="match status" value="1"/>
</dbReference>
<dbReference type="HOGENOM" id="CLU_1222060_0_0_1"/>
<keyword evidence="4" id="KW-0012">Acyltransferase</keyword>
<dbReference type="GeneID" id="100176558"/>
<dbReference type="GO" id="GO:0005783">
    <property type="term" value="C:endoplasmic reticulum"/>
    <property type="evidence" value="ECO:0000318"/>
    <property type="project" value="GO_Central"/>
</dbReference>
<dbReference type="STRING" id="7719.ENSCINP00000020793"/>
<name>F6Q9F4_CIOIN</name>
<reference evidence="6" key="2">
    <citation type="submission" date="2025-08" db="UniProtKB">
        <authorList>
            <consortium name="Ensembl"/>
        </authorList>
    </citation>
    <scope>IDENTIFICATION</scope>
</reference>
<dbReference type="CDD" id="cd07990">
    <property type="entry name" value="LPLAT_LCLAT1-like"/>
    <property type="match status" value="1"/>
</dbReference>
<dbReference type="Proteomes" id="UP000008144">
    <property type="component" value="Unassembled WGS sequence"/>
</dbReference>
<reference evidence="7" key="1">
    <citation type="journal article" date="2002" name="Science">
        <title>The draft genome of Ciona intestinalis: insights into chordate and vertebrate origins.</title>
        <authorList>
            <person name="Dehal P."/>
            <person name="Satou Y."/>
            <person name="Campbell R.K."/>
            <person name="Chapman J."/>
            <person name="Degnan B."/>
            <person name="De Tomaso A."/>
            <person name="Davidson B."/>
            <person name="Di Gregorio A."/>
            <person name="Gelpke M."/>
            <person name="Goodstein D.M."/>
            <person name="Harafuji N."/>
            <person name="Hastings K.E."/>
            <person name="Ho I."/>
            <person name="Hotta K."/>
            <person name="Huang W."/>
            <person name="Kawashima T."/>
            <person name="Lemaire P."/>
            <person name="Martinez D."/>
            <person name="Meinertzhagen I.A."/>
            <person name="Necula S."/>
            <person name="Nonaka M."/>
            <person name="Putnam N."/>
            <person name="Rash S."/>
            <person name="Saiga H."/>
            <person name="Satake M."/>
            <person name="Terry A."/>
            <person name="Yamada L."/>
            <person name="Wang H.G."/>
            <person name="Awazu S."/>
            <person name="Azumi K."/>
            <person name="Boore J."/>
            <person name="Branno M."/>
            <person name="Chin-Bow S."/>
            <person name="DeSantis R."/>
            <person name="Doyle S."/>
            <person name="Francino P."/>
            <person name="Keys D.N."/>
            <person name="Haga S."/>
            <person name="Hayashi H."/>
            <person name="Hino K."/>
            <person name="Imai K.S."/>
            <person name="Inaba K."/>
            <person name="Kano S."/>
            <person name="Kobayashi K."/>
            <person name="Kobayashi M."/>
            <person name="Lee B.I."/>
            <person name="Makabe K.W."/>
            <person name="Manohar C."/>
            <person name="Matassi G."/>
            <person name="Medina M."/>
            <person name="Mochizuki Y."/>
            <person name="Mount S."/>
            <person name="Morishita T."/>
            <person name="Miura S."/>
            <person name="Nakayama A."/>
            <person name="Nishizaka S."/>
            <person name="Nomoto H."/>
            <person name="Ohta F."/>
            <person name="Oishi K."/>
            <person name="Rigoutsos I."/>
            <person name="Sano M."/>
            <person name="Sasaki A."/>
            <person name="Sasakura Y."/>
            <person name="Shoguchi E."/>
            <person name="Shin-i T."/>
            <person name="Spagnuolo A."/>
            <person name="Stainier D."/>
            <person name="Suzuki M.M."/>
            <person name="Tassy O."/>
            <person name="Takatori N."/>
            <person name="Tokuoka M."/>
            <person name="Yagi K."/>
            <person name="Yoshizaki F."/>
            <person name="Wada S."/>
            <person name="Zhang C."/>
            <person name="Hyatt P.D."/>
            <person name="Larimer F."/>
            <person name="Detter C."/>
            <person name="Doggett N."/>
            <person name="Glavina T."/>
            <person name="Hawkins T."/>
            <person name="Richardson P."/>
            <person name="Lucas S."/>
            <person name="Kohara Y."/>
            <person name="Levine M."/>
            <person name="Satoh N."/>
            <person name="Rokhsar D.S."/>
        </authorList>
    </citation>
    <scope>NUCLEOTIDE SEQUENCE [LARGE SCALE GENOMIC DNA]</scope>
</reference>
<keyword evidence="3" id="KW-1208">Phospholipid metabolism</keyword>
<dbReference type="GO" id="GO:0012505">
    <property type="term" value="C:endomembrane system"/>
    <property type="evidence" value="ECO:0000318"/>
    <property type="project" value="GO_Central"/>
</dbReference>
<feature type="domain" description="Phospholipid/glycerol acyltransferase" evidence="5">
    <location>
        <begin position="20"/>
        <end position="142"/>
    </location>
</feature>